<dbReference type="Gene3D" id="2.40.40.10">
    <property type="entry name" value="RlpA-like domain"/>
    <property type="match status" value="1"/>
</dbReference>
<dbReference type="STRING" id="269621.A0A238FF71"/>
<evidence type="ECO:0000313" key="5">
    <source>
        <dbReference type="Proteomes" id="UP000198372"/>
    </source>
</evidence>
<dbReference type="CDD" id="cd22191">
    <property type="entry name" value="DPBB_RlpA_EXP_N-like"/>
    <property type="match status" value="1"/>
</dbReference>
<feature type="chain" id="PRO_5012308439" evidence="3">
    <location>
        <begin position="26"/>
        <end position="321"/>
    </location>
</feature>
<dbReference type="PANTHER" id="PTHR31836">
    <property type="match status" value="1"/>
</dbReference>
<feature type="signal peptide" evidence="3">
    <location>
        <begin position="1"/>
        <end position="25"/>
    </location>
</feature>
<dbReference type="InterPro" id="IPR036908">
    <property type="entry name" value="RlpA-like_sf"/>
</dbReference>
<feature type="compositionally biased region" description="Basic residues" evidence="2">
    <location>
        <begin position="54"/>
        <end position="63"/>
    </location>
</feature>
<dbReference type="OrthoDB" id="2538211at2759"/>
<gene>
    <name evidence="4" type="ORF">BQ2448_3997</name>
</gene>
<feature type="compositionally biased region" description="Acidic residues" evidence="2">
    <location>
        <begin position="170"/>
        <end position="192"/>
    </location>
</feature>
<evidence type="ECO:0000313" key="4">
    <source>
        <dbReference type="EMBL" id="SCV72460.1"/>
    </source>
</evidence>
<feature type="compositionally biased region" description="Low complexity" evidence="2">
    <location>
        <begin position="132"/>
        <end position="144"/>
    </location>
</feature>
<keyword evidence="1 3" id="KW-0732">Signal</keyword>
<name>A0A238FF71_9BASI</name>
<evidence type="ECO:0000256" key="1">
    <source>
        <dbReference type="ARBA" id="ARBA00022729"/>
    </source>
</evidence>
<feature type="region of interest" description="Disordered" evidence="2">
    <location>
        <begin position="162"/>
        <end position="200"/>
    </location>
</feature>
<evidence type="ECO:0000256" key="3">
    <source>
        <dbReference type="SAM" id="SignalP"/>
    </source>
</evidence>
<dbReference type="AlphaFoldDB" id="A0A238FF71"/>
<dbReference type="Proteomes" id="UP000198372">
    <property type="component" value="Unassembled WGS sequence"/>
</dbReference>
<accession>A0A238FF71</accession>
<keyword evidence="5" id="KW-1185">Reference proteome</keyword>
<dbReference type="PANTHER" id="PTHR31836:SF28">
    <property type="entry name" value="SRCR DOMAIN-CONTAINING PROTEIN-RELATED"/>
    <property type="match status" value="1"/>
</dbReference>
<evidence type="ECO:0000256" key="2">
    <source>
        <dbReference type="SAM" id="MobiDB-lite"/>
    </source>
</evidence>
<dbReference type="EMBL" id="FMSP01000009">
    <property type="protein sequence ID" value="SCV72460.1"/>
    <property type="molecule type" value="Genomic_DNA"/>
</dbReference>
<proteinExistence type="predicted"/>
<sequence>MPSLHALTTLTLSLSLLLNAPLIFGSPSSSDFIDPRIINRDLGTYGSTSSTRSRSIRKTARRNLAHRLSRRDTQGPKRLNRATEATLKCLTAYSFALCDGDRCTDMGAVAAGTKCVDNAITWDDATGAATTAAAEATTSSEPTPTVTPVNLAVKKTTAAAAATSTAGSSSDDEDDGDDEDCDPDDSEDDDETSTTGAATQAATTAAASATQVKAVNLNAVTGSYITGGKGTFFYQYGAYGACGKIHADSDPIVALALARYGTGSNNAPDCGRKVQVVNAANGKSVIATVADACPGCANYNSLDLSTGAFDQIAEQATGVIE</sequence>
<dbReference type="SUPFAM" id="SSF50685">
    <property type="entry name" value="Barwin-like endoglucanases"/>
    <property type="match status" value="1"/>
</dbReference>
<reference evidence="5" key="1">
    <citation type="submission" date="2016-09" db="EMBL/GenBank/DDBJ databases">
        <authorList>
            <person name="Jeantristanb JTB J.-T."/>
            <person name="Ricardo R."/>
        </authorList>
    </citation>
    <scope>NUCLEOTIDE SEQUENCE [LARGE SCALE GENOMIC DNA]</scope>
</reference>
<feature type="region of interest" description="Disordered" evidence="2">
    <location>
        <begin position="132"/>
        <end position="151"/>
    </location>
</feature>
<feature type="region of interest" description="Disordered" evidence="2">
    <location>
        <begin position="44"/>
        <end position="63"/>
    </location>
</feature>
<organism evidence="4 5">
    <name type="scientific">Microbotryum intermedium</name>
    <dbReference type="NCBI Taxonomy" id="269621"/>
    <lineage>
        <taxon>Eukaryota</taxon>
        <taxon>Fungi</taxon>
        <taxon>Dikarya</taxon>
        <taxon>Basidiomycota</taxon>
        <taxon>Pucciniomycotina</taxon>
        <taxon>Microbotryomycetes</taxon>
        <taxon>Microbotryales</taxon>
        <taxon>Microbotryaceae</taxon>
        <taxon>Microbotryum</taxon>
    </lineage>
</organism>
<protein>
    <submittedName>
        <fullName evidence="4">BQ2448_3997 protein</fullName>
    </submittedName>
</protein>
<dbReference type="InterPro" id="IPR051477">
    <property type="entry name" value="Expansin_CellWall"/>
</dbReference>